<comment type="caution">
    <text evidence="3">The sequence shown here is derived from an EMBL/GenBank/DDBJ whole genome shotgun (WGS) entry which is preliminary data.</text>
</comment>
<reference evidence="3 4" key="1">
    <citation type="submission" date="2019-07" db="EMBL/GenBank/DDBJ databases">
        <authorList>
            <person name="Kim J."/>
        </authorList>
    </citation>
    <scope>NUCLEOTIDE SEQUENCE [LARGE SCALE GENOMIC DNA]</scope>
    <source>
        <strain evidence="3 4">G13</strain>
    </source>
</reference>
<evidence type="ECO:0000313" key="4">
    <source>
        <dbReference type="Proteomes" id="UP000316330"/>
    </source>
</evidence>
<name>A0A559JDI3_9BACL</name>
<dbReference type="EMBL" id="VNJJ01000010">
    <property type="protein sequence ID" value="TVX97930.1"/>
    <property type="molecule type" value="Genomic_DNA"/>
</dbReference>
<accession>A0A559JDI3</accession>
<evidence type="ECO:0000313" key="3">
    <source>
        <dbReference type="EMBL" id="TVX97930.1"/>
    </source>
</evidence>
<sequence>MNLRKMGFWDKMIFILGLSLGGVIAFVLLVGVLVAVIRLYMTNETRSARKDSAPMLDDQPEMKLKPFGNGNE</sequence>
<feature type="transmembrane region" description="Helical" evidence="2">
    <location>
        <begin position="12"/>
        <end position="40"/>
    </location>
</feature>
<proteinExistence type="predicted"/>
<protein>
    <submittedName>
        <fullName evidence="3">Uncharacterized protein</fullName>
    </submittedName>
</protein>
<keyword evidence="2" id="KW-1133">Transmembrane helix</keyword>
<dbReference type="RefSeq" id="WP_144704401.1">
    <property type="nucleotide sequence ID" value="NZ_VNJJ01000010.1"/>
</dbReference>
<organism evidence="3 4">
    <name type="scientific">Cohnella terricola</name>
    <dbReference type="NCBI Taxonomy" id="1289167"/>
    <lineage>
        <taxon>Bacteria</taxon>
        <taxon>Bacillati</taxon>
        <taxon>Bacillota</taxon>
        <taxon>Bacilli</taxon>
        <taxon>Bacillales</taxon>
        <taxon>Paenibacillaceae</taxon>
        <taxon>Cohnella</taxon>
    </lineage>
</organism>
<keyword evidence="2" id="KW-0812">Transmembrane</keyword>
<feature type="region of interest" description="Disordered" evidence="1">
    <location>
        <begin position="50"/>
        <end position="72"/>
    </location>
</feature>
<dbReference type="OrthoDB" id="2653670at2"/>
<evidence type="ECO:0000256" key="1">
    <source>
        <dbReference type="SAM" id="MobiDB-lite"/>
    </source>
</evidence>
<gene>
    <name evidence="3" type="ORF">FPZ45_16930</name>
</gene>
<keyword evidence="4" id="KW-1185">Reference proteome</keyword>
<dbReference type="Proteomes" id="UP000316330">
    <property type="component" value="Unassembled WGS sequence"/>
</dbReference>
<keyword evidence="2" id="KW-0472">Membrane</keyword>
<evidence type="ECO:0000256" key="2">
    <source>
        <dbReference type="SAM" id="Phobius"/>
    </source>
</evidence>
<dbReference type="AlphaFoldDB" id="A0A559JDI3"/>